<reference evidence="4 5" key="1">
    <citation type="submission" date="2024-02" db="EMBL/GenBank/DDBJ databases">
        <title>Haloferula sargassicola NBRC 104335.</title>
        <authorList>
            <person name="Ichikawa N."/>
            <person name="Katano-Makiyama Y."/>
            <person name="Hidaka K."/>
        </authorList>
    </citation>
    <scope>NUCLEOTIDE SEQUENCE [LARGE SCALE GENOMIC DNA]</scope>
    <source>
        <strain evidence="4 5">NBRC 104335</strain>
    </source>
</reference>
<keyword evidence="1" id="KW-0808">Transferase</keyword>
<dbReference type="Proteomes" id="UP001476282">
    <property type="component" value="Unassembled WGS sequence"/>
</dbReference>
<dbReference type="InterPro" id="IPR001296">
    <property type="entry name" value="Glyco_trans_1"/>
</dbReference>
<evidence type="ECO:0000313" key="4">
    <source>
        <dbReference type="EMBL" id="GAA5483655.1"/>
    </source>
</evidence>
<comment type="caution">
    <text evidence="4">The sequence shown here is derived from an EMBL/GenBank/DDBJ whole genome shotgun (WGS) entry which is preliminary data.</text>
</comment>
<dbReference type="InterPro" id="IPR028098">
    <property type="entry name" value="Glyco_trans_4-like_N"/>
</dbReference>
<accession>A0ABP9UQZ4</accession>
<dbReference type="SUPFAM" id="SSF53756">
    <property type="entry name" value="UDP-Glycosyltransferase/glycogen phosphorylase"/>
    <property type="match status" value="1"/>
</dbReference>
<feature type="domain" description="Glycosyl transferase family 1" evidence="2">
    <location>
        <begin position="168"/>
        <end position="322"/>
    </location>
</feature>
<dbReference type="PANTHER" id="PTHR46401">
    <property type="entry name" value="GLYCOSYLTRANSFERASE WBBK-RELATED"/>
    <property type="match status" value="1"/>
</dbReference>
<sequence>MMRYWHHLMAVRRPSDRYDIQTVIPSDVYSGVAKRQSTLLRALHRKVAYPVRIKNRVGSAAFAHVLDHSWADMLAFVPSGVKKVVTVHDLIPLRYPGALSAAQLKRFRLTVEWLKRADALISVSEYTKREIIHWLQIDPLKIHVVPNGTSLEEGAEATNGRVATVLKERSDHFRVGSLGSILQRKNLGIFSKALAKVEAVGGRAPILVRAGMKVDDELADEFSRAFGEDGWLELGSLDRNELEQFYRGIDVLVIPSFYEGFGLPVLEAMARGVPVLAADSSSLPEVGGDAALYFSPDSPDELAERLESLSDPVLYERLSREGLQRAREFSWRRTLEGLYDVYDRLQ</sequence>
<dbReference type="Pfam" id="PF00534">
    <property type="entry name" value="Glycos_transf_1"/>
    <property type="match status" value="1"/>
</dbReference>
<dbReference type="Gene3D" id="3.40.50.2000">
    <property type="entry name" value="Glycogen Phosphorylase B"/>
    <property type="match status" value="2"/>
</dbReference>
<feature type="domain" description="Glycosyltransferase subfamily 4-like N-terminal" evidence="3">
    <location>
        <begin position="44"/>
        <end position="152"/>
    </location>
</feature>
<evidence type="ECO:0000313" key="5">
    <source>
        <dbReference type="Proteomes" id="UP001476282"/>
    </source>
</evidence>
<dbReference type="CDD" id="cd03809">
    <property type="entry name" value="GT4_MtfB-like"/>
    <property type="match status" value="1"/>
</dbReference>
<name>A0ABP9UQZ4_9BACT</name>
<gene>
    <name evidence="4" type="primary">glgM</name>
    <name evidence="4" type="ORF">Hsar01_02889</name>
</gene>
<dbReference type="Pfam" id="PF13439">
    <property type="entry name" value="Glyco_transf_4"/>
    <property type="match status" value="1"/>
</dbReference>
<evidence type="ECO:0000259" key="3">
    <source>
        <dbReference type="Pfam" id="PF13439"/>
    </source>
</evidence>
<protein>
    <submittedName>
        <fullName evidence="4">Alpha-maltose-1-phosphate synthase</fullName>
    </submittedName>
</protein>
<evidence type="ECO:0000256" key="1">
    <source>
        <dbReference type="ARBA" id="ARBA00022679"/>
    </source>
</evidence>
<keyword evidence="5" id="KW-1185">Reference proteome</keyword>
<dbReference type="PANTHER" id="PTHR46401:SF2">
    <property type="entry name" value="GLYCOSYLTRANSFERASE WBBK-RELATED"/>
    <property type="match status" value="1"/>
</dbReference>
<organism evidence="4 5">
    <name type="scientific">Haloferula sargassicola</name>
    <dbReference type="NCBI Taxonomy" id="490096"/>
    <lineage>
        <taxon>Bacteria</taxon>
        <taxon>Pseudomonadati</taxon>
        <taxon>Verrucomicrobiota</taxon>
        <taxon>Verrucomicrobiia</taxon>
        <taxon>Verrucomicrobiales</taxon>
        <taxon>Verrucomicrobiaceae</taxon>
        <taxon>Haloferula</taxon>
    </lineage>
</organism>
<dbReference type="EMBL" id="BAABRI010000016">
    <property type="protein sequence ID" value="GAA5483655.1"/>
    <property type="molecule type" value="Genomic_DNA"/>
</dbReference>
<proteinExistence type="predicted"/>
<evidence type="ECO:0000259" key="2">
    <source>
        <dbReference type="Pfam" id="PF00534"/>
    </source>
</evidence>